<sequence>MRVYGVTGWKNSGKTTLMERLVTEITGRGFSVSTVKHAHHATEIDHEGRDSYRHRQAGAREVLVASPVRWALMHELREAKEPPLAELLTKLSPVDLVLIEGYKREPHPKVEAHRRETGRPLLAGENASVRAVASNAAPEGLSVPVFHLDDVGTIADFILKEVGL</sequence>
<feature type="domain" description="Molybdopterin-guanine dinucleotide biosynthesis protein B (MobB)" evidence="1">
    <location>
        <begin position="4"/>
        <end position="134"/>
    </location>
</feature>
<dbReference type="PANTHER" id="PTHR40072">
    <property type="entry name" value="MOLYBDOPTERIN-GUANINE DINUCLEOTIDE BIOSYNTHESIS ADAPTER PROTEIN-RELATED"/>
    <property type="match status" value="1"/>
</dbReference>
<dbReference type="EMBL" id="JAOVQO010000011">
    <property type="protein sequence ID" value="MCU9848851.1"/>
    <property type="molecule type" value="Genomic_DNA"/>
</dbReference>
<dbReference type="InterPro" id="IPR052539">
    <property type="entry name" value="MGD_biosynthesis_adapter"/>
</dbReference>
<organism evidence="2 3">
    <name type="scientific">Albidovulum salinarum</name>
    <dbReference type="NCBI Taxonomy" id="2984153"/>
    <lineage>
        <taxon>Bacteria</taxon>
        <taxon>Pseudomonadati</taxon>
        <taxon>Pseudomonadota</taxon>
        <taxon>Alphaproteobacteria</taxon>
        <taxon>Rhodobacterales</taxon>
        <taxon>Paracoccaceae</taxon>
        <taxon>Albidovulum</taxon>
    </lineage>
</organism>
<dbReference type="Pfam" id="PF03205">
    <property type="entry name" value="MobB"/>
    <property type="match status" value="1"/>
</dbReference>
<proteinExistence type="predicted"/>
<dbReference type="Gene3D" id="3.40.50.300">
    <property type="entry name" value="P-loop containing nucleotide triphosphate hydrolases"/>
    <property type="match status" value="1"/>
</dbReference>
<dbReference type="RefSeq" id="WP_263336699.1">
    <property type="nucleotide sequence ID" value="NZ_JAOVQO010000011.1"/>
</dbReference>
<accession>A0ABT2X4H9</accession>
<reference evidence="2 3" key="1">
    <citation type="submission" date="2022-10" db="EMBL/GenBank/DDBJ databases">
        <title>Defluviimonas sp. nov., isolated from ocean surface sediments.</title>
        <authorList>
            <person name="He W."/>
            <person name="Wang L."/>
            <person name="Zhang D.-F."/>
        </authorList>
    </citation>
    <scope>NUCLEOTIDE SEQUENCE [LARGE SCALE GENOMIC DNA]</scope>
    <source>
        <strain evidence="2 3">WL0024</strain>
    </source>
</reference>
<gene>
    <name evidence="2" type="primary">mobB</name>
    <name evidence="2" type="ORF">OEZ60_12640</name>
</gene>
<evidence type="ECO:0000313" key="2">
    <source>
        <dbReference type="EMBL" id="MCU9848851.1"/>
    </source>
</evidence>
<dbReference type="PANTHER" id="PTHR40072:SF1">
    <property type="entry name" value="MOLYBDOPTERIN-GUANINE DINUCLEOTIDE BIOSYNTHESIS ADAPTER PROTEIN"/>
    <property type="match status" value="1"/>
</dbReference>
<dbReference type="Proteomes" id="UP001209535">
    <property type="component" value="Unassembled WGS sequence"/>
</dbReference>
<name>A0ABT2X4H9_9RHOB</name>
<dbReference type="InterPro" id="IPR004435">
    <property type="entry name" value="MobB_dom"/>
</dbReference>
<keyword evidence="3" id="KW-1185">Reference proteome</keyword>
<dbReference type="InterPro" id="IPR027417">
    <property type="entry name" value="P-loop_NTPase"/>
</dbReference>
<evidence type="ECO:0000313" key="3">
    <source>
        <dbReference type="Proteomes" id="UP001209535"/>
    </source>
</evidence>
<dbReference type="CDD" id="cd03116">
    <property type="entry name" value="MobB"/>
    <property type="match status" value="1"/>
</dbReference>
<dbReference type="NCBIfam" id="TIGR00176">
    <property type="entry name" value="mobB"/>
    <property type="match status" value="1"/>
</dbReference>
<comment type="caution">
    <text evidence="2">The sequence shown here is derived from an EMBL/GenBank/DDBJ whole genome shotgun (WGS) entry which is preliminary data.</text>
</comment>
<evidence type="ECO:0000259" key="1">
    <source>
        <dbReference type="Pfam" id="PF03205"/>
    </source>
</evidence>
<dbReference type="SUPFAM" id="SSF52540">
    <property type="entry name" value="P-loop containing nucleoside triphosphate hydrolases"/>
    <property type="match status" value="1"/>
</dbReference>
<protein>
    <submittedName>
        <fullName evidence="2">Molybdopterin-guanine dinucleotide biosynthesis protein B</fullName>
    </submittedName>
</protein>